<dbReference type="OrthoDB" id="10264220at2759"/>
<dbReference type="InterPro" id="IPR026028">
    <property type="entry name" value="V-type_ATPase_116kDa_su_euka"/>
</dbReference>
<comment type="caution">
    <text evidence="11">The sequence shown here is derived from an EMBL/GenBank/DDBJ whole genome shotgun (WGS) entry which is preliminary data.</text>
</comment>
<dbReference type="AlphaFoldDB" id="A0A9N8V2V9"/>
<keyword evidence="10" id="KW-0175">Coiled coil</keyword>
<sequence>MPHSSLFRSEEMSLIQLYIPQETAPYTVAELGELGLIQFRDLNPDVNAFQRAYVKEIRRLDEMERHLRFFAAQMAKSDIEIIGDATGARAKSATEIDELEEKIKEHERHITQMNDSYEKLQKRYLELTEARHVLQETAEFFEEAVSRQDDIRNSFDEPTAPLLEHQDLEQGEPIAFSNLNLGFVAGVISRAKMQTFERILWRALRGNLYLNYAEIDEPITDPETDEVLEKNVFIIFAHGRELINKIRKISESLGATLYKVDDNPDQRKKSLKEITDQIEDHNSVLLNTKNARRSELIKIAEDLSIWMTIVKKEKAIYHNMNLFIYDSNRKCLIAEGWCPTNDLDQIKQTLKAATDMLGSTVPSILNELATTKEPPTFHRTNKFTVGFQEIVDAYGVARYREVNPGLFTVITFPFLFAVMFGDCGHGVLILEMFFGGRYIILLMGLFSIYTGLIYNDMFSRTLKLFPSGFVWPLNQTGVIEARQAWHGTDNYLLFTNSYKMKMSIILGVIQMSFGIILTIYNYTYFKKTISIYAEFIPQMLFMQSIFGYLVFTIIYKWSIDWYEKDTEGNALRNSPPGLLNMLIYMFLQPGTVSETTLLIIALICIPWMLFVKPFILRQEYKKIRTQGYHNPQTDATRISTDEDNEYGGAVVAEEMLEIEEFDFGEIIVHQVIHTIEFCLGCISNTASYLRLWALSLAHAQLSVVLWDMTLKPTLHMKGVFGIIAFIIALTLWFCLTIGILLLMEGLSAFLHALRLHWVEFNGKFYEGTGRKFEPFSFEILLKREE</sequence>
<dbReference type="GO" id="GO:0051117">
    <property type="term" value="F:ATPase binding"/>
    <property type="evidence" value="ECO:0007669"/>
    <property type="project" value="TreeGrafter"/>
</dbReference>
<evidence type="ECO:0000256" key="4">
    <source>
        <dbReference type="ARBA" id="ARBA00022692"/>
    </source>
</evidence>
<feature type="transmembrane region" description="Helical" evidence="9">
    <location>
        <begin position="406"/>
        <end position="430"/>
    </location>
</feature>
<keyword evidence="7 9" id="KW-0406">Ion transport</keyword>
<dbReference type="Pfam" id="PF01496">
    <property type="entry name" value="V_ATPase_I"/>
    <property type="match status" value="1"/>
</dbReference>
<name>A0A9N8V2V9_9GLOM</name>
<evidence type="ECO:0000256" key="10">
    <source>
        <dbReference type="SAM" id="Coils"/>
    </source>
</evidence>
<comment type="similarity">
    <text evidence="2 9">Belongs to the V-ATPase 116 kDa subunit family.</text>
</comment>
<keyword evidence="3 9" id="KW-0813">Transport</keyword>
<comment type="subcellular location">
    <subcellularLocation>
        <location evidence="1">Membrane</location>
        <topology evidence="1">Multi-pass membrane protein</topology>
    </subcellularLocation>
</comment>
<dbReference type="PANTHER" id="PTHR11629">
    <property type="entry name" value="VACUOLAR PROTON ATPASES"/>
    <property type="match status" value="1"/>
</dbReference>
<protein>
    <recommendedName>
        <fullName evidence="9">V-type proton ATPase subunit a</fullName>
    </recommendedName>
</protein>
<comment type="function">
    <text evidence="9">Essential component of the vacuolar proton pump (V-ATPase), a multimeric enzyme that catalyzes the translocation of protons across the membranes. Required for assembly and activity of the V-ATPase.</text>
</comment>
<accession>A0A9N8V2V9</accession>
<evidence type="ECO:0000256" key="6">
    <source>
        <dbReference type="ARBA" id="ARBA00022989"/>
    </source>
</evidence>
<dbReference type="EMBL" id="CAJVPK010000065">
    <property type="protein sequence ID" value="CAG8441420.1"/>
    <property type="molecule type" value="Genomic_DNA"/>
</dbReference>
<dbReference type="GO" id="GO:0000220">
    <property type="term" value="C:vacuolar proton-transporting V-type ATPase, V0 domain"/>
    <property type="evidence" value="ECO:0007669"/>
    <property type="project" value="InterPro"/>
</dbReference>
<dbReference type="GO" id="GO:0000329">
    <property type="term" value="C:fungal-type vacuole membrane"/>
    <property type="evidence" value="ECO:0007669"/>
    <property type="project" value="TreeGrafter"/>
</dbReference>
<evidence type="ECO:0000256" key="3">
    <source>
        <dbReference type="ARBA" id="ARBA00022448"/>
    </source>
</evidence>
<evidence type="ECO:0000256" key="2">
    <source>
        <dbReference type="ARBA" id="ARBA00009904"/>
    </source>
</evidence>
<dbReference type="PANTHER" id="PTHR11629:SF63">
    <property type="entry name" value="V-TYPE PROTON ATPASE SUBUNIT A"/>
    <property type="match status" value="1"/>
</dbReference>
<keyword evidence="12" id="KW-1185">Reference proteome</keyword>
<keyword evidence="8 9" id="KW-0472">Membrane</keyword>
<feature type="transmembrane region" description="Helical" evidence="9">
    <location>
        <begin position="535"/>
        <end position="555"/>
    </location>
</feature>
<keyword evidence="4 9" id="KW-0812">Transmembrane</keyword>
<gene>
    <name evidence="11" type="ORF">DEBURN_LOCUS1472</name>
</gene>
<keyword evidence="5 9" id="KW-0375">Hydrogen ion transport</keyword>
<evidence type="ECO:0000256" key="9">
    <source>
        <dbReference type="RuleBase" id="RU361189"/>
    </source>
</evidence>
<organism evidence="11 12">
    <name type="scientific">Diversispora eburnea</name>
    <dbReference type="NCBI Taxonomy" id="1213867"/>
    <lineage>
        <taxon>Eukaryota</taxon>
        <taxon>Fungi</taxon>
        <taxon>Fungi incertae sedis</taxon>
        <taxon>Mucoromycota</taxon>
        <taxon>Glomeromycotina</taxon>
        <taxon>Glomeromycetes</taxon>
        <taxon>Diversisporales</taxon>
        <taxon>Diversisporaceae</taxon>
        <taxon>Diversispora</taxon>
    </lineage>
</organism>
<evidence type="ECO:0000256" key="5">
    <source>
        <dbReference type="ARBA" id="ARBA00022781"/>
    </source>
</evidence>
<reference evidence="11" key="1">
    <citation type="submission" date="2021-06" db="EMBL/GenBank/DDBJ databases">
        <authorList>
            <person name="Kallberg Y."/>
            <person name="Tangrot J."/>
            <person name="Rosling A."/>
        </authorList>
    </citation>
    <scope>NUCLEOTIDE SEQUENCE</scope>
    <source>
        <strain evidence="11">AZ414A</strain>
    </source>
</reference>
<evidence type="ECO:0000313" key="11">
    <source>
        <dbReference type="EMBL" id="CAG8441420.1"/>
    </source>
</evidence>
<keyword evidence="6 9" id="KW-1133">Transmembrane helix</keyword>
<feature type="transmembrane region" description="Helical" evidence="9">
    <location>
        <begin position="437"/>
        <end position="454"/>
    </location>
</feature>
<feature type="transmembrane region" description="Helical" evidence="9">
    <location>
        <begin position="718"/>
        <end position="743"/>
    </location>
</feature>
<evidence type="ECO:0000256" key="8">
    <source>
        <dbReference type="ARBA" id="ARBA00023136"/>
    </source>
</evidence>
<dbReference type="Proteomes" id="UP000789706">
    <property type="component" value="Unassembled WGS sequence"/>
</dbReference>
<evidence type="ECO:0000313" key="12">
    <source>
        <dbReference type="Proteomes" id="UP000789706"/>
    </source>
</evidence>
<dbReference type="GO" id="GO:0007035">
    <property type="term" value="P:vacuolar acidification"/>
    <property type="evidence" value="ECO:0007669"/>
    <property type="project" value="TreeGrafter"/>
</dbReference>
<feature type="transmembrane region" description="Helical" evidence="9">
    <location>
        <begin position="502"/>
        <end position="523"/>
    </location>
</feature>
<feature type="transmembrane region" description="Helical" evidence="9">
    <location>
        <begin position="595"/>
        <end position="615"/>
    </location>
</feature>
<dbReference type="GO" id="GO:0046961">
    <property type="term" value="F:proton-transporting ATPase activity, rotational mechanism"/>
    <property type="evidence" value="ECO:0007669"/>
    <property type="project" value="InterPro"/>
</dbReference>
<feature type="coiled-coil region" evidence="10">
    <location>
        <begin position="89"/>
        <end position="137"/>
    </location>
</feature>
<evidence type="ECO:0000256" key="7">
    <source>
        <dbReference type="ARBA" id="ARBA00023065"/>
    </source>
</evidence>
<proteinExistence type="inferred from homology"/>
<dbReference type="PIRSF" id="PIRSF001293">
    <property type="entry name" value="ATP6V0A1"/>
    <property type="match status" value="1"/>
</dbReference>
<dbReference type="InterPro" id="IPR002490">
    <property type="entry name" value="V-ATPase_116kDa_su"/>
</dbReference>
<evidence type="ECO:0000256" key="1">
    <source>
        <dbReference type="ARBA" id="ARBA00004141"/>
    </source>
</evidence>